<gene>
    <name evidence="2" type="ORF">MAIT1_01078</name>
</gene>
<evidence type="ECO:0000313" key="3">
    <source>
        <dbReference type="Proteomes" id="UP000194003"/>
    </source>
</evidence>
<feature type="transmembrane region" description="Helical" evidence="1">
    <location>
        <begin position="46"/>
        <end position="68"/>
    </location>
</feature>
<protein>
    <submittedName>
        <fullName evidence="2">Uncharacterized protein</fullName>
    </submittedName>
</protein>
<organism evidence="2 3">
    <name type="scientific">Magnetofaba australis IT-1</name>
    <dbReference type="NCBI Taxonomy" id="1434232"/>
    <lineage>
        <taxon>Bacteria</taxon>
        <taxon>Pseudomonadati</taxon>
        <taxon>Pseudomonadota</taxon>
        <taxon>Magnetococcia</taxon>
        <taxon>Magnetococcales</taxon>
        <taxon>Magnetococcaceae</taxon>
        <taxon>Magnetofaba</taxon>
    </lineage>
</organism>
<name>A0A1Y2K9U5_9PROT</name>
<comment type="caution">
    <text evidence="2">The sequence shown here is derived from an EMBL/GenBank/DDBJ whole genome shotgun (WGS) entry which is preliminary data.</text>
</comment>
<keyword evidence="1" id="KW-0812">Transmembrane</keyword>
<evidence type="ECO:0000256" key="1">
    <source>
        <dbReference type="SAM" id="Phobius"/>
    </source>
</evidence>
<reference evidence="2 3" key="1">
    <citation type="journal article" date="2016" name="BMC Genomics">
        <title>Combined genomic and structural analyses of a cultured magnetotactic bacterium reveals its niche adaptation to a dynamic environment.</title>
        <authorList>
            <person name="Araujo A.C."/>
            <person name="Morillo V."/>
            <person name="Cypriano J."/>
            <person name="Teixeira L.C."/>
            <person name="Leao P."/>
            <person name="Lyra S."/>
            <person name="Almeida L.G."/>
            <person name="Bazylinski D.A."/>
            <person name="Vasconcellos A.T."/>
            <person name="Abreu F."/>
            <person name="Lins U."/>
        </authorList>
    </citation>
    <scope>NUCLEOTIDE SEQUENCE [LARGE SCALE GENOMIC DNA]</scope>
    <source>
        <strain evidence="2 3">IT-1</strain>
    </source>
</reference>
<sequence length="178" mass="20471">MQVMIAPKLRFESVLINEIVRVILISYPVYGLFSIRHHIHKFWTKLLYTIGMTTLFPFIFISVIYTYVSAGHRILLRYTPYNMAITEPLDELRVGDHFIQAQRQSFSAFDSADVLIIHEVAVLPFVYWNLGTVTVAKAHNAKLFRNTNEVEAQVFLTQCPQDVPNCSRTLTIPLPNSL</sequence>
<keyword evidence="1" id="KW-0472">Membrane</keyword>
<evidence type="ECO:0000313" key="2">
    <source>
        <dbReference type="EMBL" id="OSM06121.1"/>
    </source>
</evidence>
<keyword evidence="3" id="KW-1185">Reference proteome</keyword>
<dbReference type="EMBL" id="LVJN01000016">
    <property type="protein sequence ID" value="OSM06121.1"/>
    <property type="molecule type" value="Genomic_DNA"/>
</dbReference>
<proteinExistence type="predicted"/>
<dbReference type="Proteomes" id="UP000194003">
    <property type="component" value="Unassembled WGS sequence"/>
</dbReference>
<dbReference type="AlphaFoldDB" id="A0A1Y2K9U5"/>
<keyword evidence="1" id="KW-1133">Transmembrane helix</keyword>
<accession>A0A1Y2K9U5</accession>